<feature type="domain" description="OmpA-like" evidence="3">
    <location>
        <begin position="79"/>
        <end position="238"/>
    </location>
</feature>
<dbReference type="EMBL" id="NAIA01000003">
    <property type="protein sequence ID" value="OWF65097.1"/>
    <property type="molecule type" value="Genomic_DNA"/>
</dbReference>
<dbReference type="PANTHER" id="PTHR30329:SF20">
    <property type="entry name" value="EXPORTED PROTEIN"/>
    <property type="match status" value="1"/>
</dbReference>
<organism evidence="4 5">
    <name type="scientific">Polynucleobacter hirudinilacicola</name>
    <dbReference type="NCBI Taxonomy" id="1743166"/>
    <lineage>
        <taxon>Bacteria</taxon>
        <taxon>Pseudomonadati</taxon>
        <taxon>Pseudomonadota</taxon>
        <taxon>Betaproteobacteria</taxon>
        <taxon>Burkholderiales</taxon>
        <taxon>Burkholderiaceae</taxon>
        <taxon>Polynucleobacter</taxon>
    </lineage>
</organism>
<dbReference type="PANTHER" id="PTHR30329">
    <property type="entry name" value="STATOR ELEMENT OF FLAGELLAR MOTOR COMPLEX"/>
    <property type="match status" value="1"/>
</dbReference>
<feature type="transmembrane region" description="Helical" evidence="2">
    <location>
        <begin position="12"/>
        <end position="34"/>
    </location>
</feature>
<dbReference type="CDD" id="cd07185">
    <property type="entry name" value="OmpA_C-like"/>
    <property type="match status" value="1"/>
</dbReference>
<accession>A0A210RW05</accession>
<dbReference type="InterPro" id="IPR036737">
    <property type="entry name" value="OmpA-like_sf"/>
</dbReference>
<dbReference type="PROSITE" id="PS51123">
    <property type="entry name" value="OMPA_2"/>
    <property type="match status" value="1"/>
</dbReference>
<proteinExistence type="predicted"/>
<dbReference type="GO" id="GO:0016020">
    <property type="term" value="C:membrane"/>
    <property type="evidence" value="ECO:0007669"/>
    <property type="project" value="UniProtKB-UniRule"/>
</dbReference>
<dbReference type="InterPro" id="IPR050330">
    <property type="entry name" value="Bact_OuterMem_StrucFunc"/>
</dbReference>
<gene>
    <name evidence="4" type="ORF">B6A14_04600</name>
</gene>
<keyword evidence="2" id="KW-0812">Transmembrane</keyword>
<dbReference type="OrthoDB" id="9815217at2"/>
<dbReference type="RefSeq" id="WP_087909293.1">
    <property type="nucleotide sequence ID" value="NZ_NAIA01000003.1"/>
</dbReference>
<dbReference type="InterPro" id="IPR006665">
    <property type="entry name" value="OmpA-like"/>
</dbReference>
<evidence type="ECO:0000313" key="5">
    <source>
        <dbReference type="Proteomes" id="UP000196880"/>
    </source>
</evidence>
<keyword evidence="1 2" id="KW-0472">Membrane</keyword>
<evidence type="ECO:0000256" key="1">
    <source>
        <dbReference type="PROSITE-ProRule" id="PRU00473"/>
    </source>
</evidence>
<dbReference type="Gene3D" id="3.30.1330.60">
    <property type="entry name" value="OmpA-like domain"/>
    <property type="match status" value="1"/>
</dbReference>
<name>A0A210RW05_9BURK</name>
<dbReference type="AlphaFoldDB" id="A0A210RW05"/>
<dbReference type="SUPFAM" id="SSF103088">
    <property type="entry name" value="OmpA-like"/>
    <property type="match status" value="1"/>
</dbReference>
<sequence>MAKKESGANYFASMTDMMVGILFIFIIMIAYFAFQVVNKDKQSPLLVYIDRGEKLRQGLAEKVADDLRKKNIDAEVSAKNPGVVTLRGSGIFATGESRVDSKENSKEKIEYLSDVLYSQMGCYVYGSTVDPKGNKCNNKDLIFLESVFVEGHTDNQAVPPGGLADGSKNNLELSAKRATNTYKALLEKNPNFVKYKNPENEEVISVAAYGEQRPVTSNLTPFGQDANRRIDIRFVMWVPKNGKALADFKDAQKKIGAAQ</sequence>
<reference evidence="4 5" key="1">
    <citation type="submission" date="2017-03" db="EMBL/GenBank/DDBJ databases">
        <title>New species Polynucleobacter sp. MWH-EgelM1-30-B4.</title>
        <authorList>
            <person name="Hahn M.W."/>
        </authorList>
    </citation>
    <scope>NUCLEOTIDE SEQUENCE [LARGE SCALE GENOMIC DNA]</scope>
    <source>
        <strain evidence="4 5">MWH-EgelM1-30-B4</strain>
    </source>
</reference>
<keyword evidence="2" id="KW-1133">Transmembrane helix</keyword>
<comment type="caution">
    <text evidence="4">The sequence shown here is derived from an EMBL/GenBank/DDBJ whole genome shotgun (WGS) entry which is preliminary data.</text>
</comment>
<evidence type="ECO:0000313" key="4">
    <source>
        <dbReference type="EMBL" id="OWF65097.1"/>
    </source>
</evidence>
<keyword evidence="5" id="KW-1185">Reference proteome</keyword>
<protein>
    <recommendedName>
        <fullName evidence="3">OmpA-like domain-containing protein</fullName>
    </recommendedName>
</protein>
<dbReference type="Proteomes" id="UP000196880">
    <property type="component" value="Unassembled WGS sequence"/>
</dbReference>
<dbReference type="Pfam" id="PF00691">
    <property type="entry name" value="OmpA"/>
    <property type="match status" value="1"/>
</dbReference>
<evidence type="ECO:0000259" key="3">
    <source>
        <dbReference type="PROSITE" id="PS51123"/>
    </source>
</evidence>
<evidence type="ECO:0000256" key="2">
    <source>
        <dbReference type="SAM" id="Phobius"/>
    </source>
</evidence>